<dbReference type="Pfam" id="PF04193">
    <property type="entry name" value="PQ-loop"/>
    <property type="match status" value="2"/>
</dbReference>
<dbReference type="Gene3D" id="1.20.1280.290">
    <property type="match status" value="2"/>
</dbReference>
<dbReference type="InterPro" id="IPR006603">
    <property type="entry name" value="PQ-loop_rpt"/>
</dbReference>
<evidence type="ECO:0000256" key="5">
    <source>
        <dbReference type="ARBA" id="ARBA00022989"/>
    </source>
</evidence>
<evidence type="ECO:0000256" key="7">
    <source>
        <dbReference type="SAM" id="Phobius"/>
    </source>
</evidence>
<dbReference type="InterPro" id="IPR005282">
    <property type="entry name" value="LC_transporter"/>
</dbReference>
<organism evidence="8 9">
    <name type="scientific">Ambrosiozyma monospora</name>
    <name type="common">Yeast</name>
    <name type="synonym">Endomycopsis monosporus</name>
    <dbReference type="NCBI Taxonomy" id="43982"/>
    <lineage>
        <taxon>Eukaryota</taxon>
        <taxon>Fungi</taxon>
        <taxon>Dikarya</taxon>
        <taxon>Ascomycota</taxon>
        <taxon>Saccharomycotina</taxon>
        <taxon>Pichiomycetes</taxon>
        <taxon>Pichiales</taxon>
        <taxon>Pichiaceae</taxon>
        <taxon>Ambrosiozyma</taxon>
    </lineage>
</organism>
<evidence type="ECO:0000256" key="1">
    <source>
        <dbReference type="ARBA" id="ARBA00004127"/>
    </source>
</evidence>
<feature type="transmembrane region" description="Helical" evidence="7">
    <location>
        <begin position="228"/>
        <end position="247"/>
    </location>
</feature>
<gene>
    <name evidence="8" type="ORF">Amon01_000750500</name>
</gene>
<dbReference type="PANTHER" id="PTHR13131">
    <property type="entry name" value="CYSTINOSIN"/>
    <property type="match status" value="1"/>
</dbReference>
<evidence type="ECO:0000313" key="9">
    <source>
        <dbReference type="Proteomes" id="UP001165063"/>
    </source>
</evidence>
<feature type="transmembrane region" description="Helical" evidence="7">
    <location>
        <begin position="187"/>
        <end position="208"/>
    </location>
</feature>
<keyword evidence="3 7" id="KW-0812">Transmembrane</keyword>
<dbReference type="GO" id="GO:0012505">
    <property type="term" value="C:endomembrane system"/>
    <property type="evidence" value="ECO:0007669"/>
    <property type="project" value="UniProtKB-SubCell"/>
</dbReference>
<proteinExistence type="predicted"/>
<evidence type="ECO:0000256" key="6">
    <source>
        <dbReference type="ARBA" id="ARBA00023136"/>
    </source>
</evidence>
<evidence type="ECO:0000256" key="3">
    <source>
        <dbReference type="ARBA" id="ARBA00022692"/>
    </source>
</evidence>
<dbReference type="OrthoDB" id="75720at2759"/>
<dbReference type="PANTHER" id="PTHR13131:SF5">
    <property type="entry name" value="CYSTINOSIN"/>
    <property type="match status" value="1"/>
</dbReference>
<protein>
    <submittedName>
        <fullName evidence="8">Unnamed protein product</fullName>
    </submittedName>
</protein>
<sequence length="307" mass="35369">MSVFLNHLSKFCGWGYVLCWALAAYPTIISNIKLKSVQGISIDYMIFNTMGFFLYSLYTSSMYGSDTVRKEFKDAHGNYPLIKINDIFFGIHGIVLNLILISQAYCWGYKKNDNQKPSLVCKVILFCIFVYIIVSSLAIDEFGEEALFGFSWLELFTSLGLIKIAMSVCKNIPQIIYNYKRKSTHGWPILMVYFEITGSILSFSQLFIDALQIHHLTSIVKNLPKFLLAIEVFLASVIFFIQHYYLYYNNDIQEYGIVKTHSVTEEYGAAIGEEEEFIAEHEHDHDHILNVECPVKGEDELQRFLPE</sequence>
<keyword evidence="9" id="KW-1185">Reference proteome</keyword>
<evidence type="ECO:0000256" key="2">
    <source>
        <dbReference type="ARBA" id="ARBA00022448"/>
    </source>
</evidence>
<evidence type="ECO:0000256" key="4">
    <source>
        <dbReference type="ARBA" id="ARBA00022737"/>
    </source>
</evidence>
<accession>A0A9W6Z062</accession>
<feature type="transmembrane region" description="Helical" evidence="7">
    <location>
        <begin position="145"/>
        <end position="166"/>
    </location>
</feature>
<keyword evidence="2" id="KW-0813">Transport</keyword>
<feature type="transmembrane region" description="Helical" evidence="7">
    <location>
        <begin position="119"/>
        <end position="139"/>
    </location>
</feature>
<keyword evidence="4" id="KW-0677">Repeat</keyword>
<dbReference type="GO" id="GO:0000324">
    <property type="term" value="C:fungal-type vacuole"/>
    <property type="evidence" value="ECO:0007669"/>
    <property type="project" value="TreeGrafter"/>
</dbReference>
<comment type="caution">
    <text evidence="8">The sequence shown here is derived from an EMBL/GenBank/DDBJ whole genome shotgun (WGS) entry which is preliminary data.</text>
</comment>
<reference evidence="8" key="1">
    <citation type="submission" date="2023-04" db="EMBL/GenBank/DDBJ databases">
        <title>Ambrosiozyma monospora NBRC 1965.</title>
        <authorList>
            <person name="Ichikawa N."/>
            <person name="Sato H."/>
            <person name="Tonouchi N."/>
        </authorList>
    </citation>
    <scope>NUCLEOTIDE SEQUENCE</scope>
    <source>
        <strain evidence="8">NBRC 1965</strain>
    </source>
</reference>
<dbReference type="GO" id="GO:0015184">
    <property type="term" value="F:L-cystine transmembrane transporter activity"/>
    <property type="evidence" value="ECO:0007669"/>
    <property type="project" value="TreeGrafter"/>
</dbReference>
<dbReference type="AlphaFoldDB" id="A0A9W6Z062"/>
<keyword evidence="6 7" id="KW-0472">Membrane</keyword>
<feature type="transmembrane region" description="Helical" evidence="7">
    <location>
        <begin position="87"/>
        <end position="107"/>
    </location>
</feature>
<keyword evidence="5 7" id="KW-1133">Transmembrane helix</keyword>
<evidence type="ECO:0000313" key="8">
    <source>
        <dbReference type="EMBL" id="GMG55026.1"/>
    </source>
</evidence>
<comment type="subcellular location">
    <subcellularLocation>
        <location evidence="1">Endomembrane system</location>
        <topology evidence="1">Multi-pass membrane protein</topology>
    </subcellularLocation>
</comment>
<dbReference type="SMART" id="SM00679">
    <property type="entry name" value="CTNS"/>
    <property type="match status" value="2"/>
</dbReference>
<dbReference type="EMBL" id="BSXU01005616">
    <property type="protein sequence ID" value="GMG55026.1"/>
    <property type="molecule type" value="Genomic_DNA"/>
</dbReference>
<name>A0A9W6Z062_AMBMO</name>
<feature type="transmembrane region" description="Helical" evidence="7">
    <location>
        <begin position="13"/>
        <end position="32"/>
    </location>
</feature>
<feature type="transmembrane region" description="Helical" evidence="7">
    <location>
        <begin position="44"/>
        <end position="63"/>
    </location>
</feature>
<dbReference type="Proteomes" id="UP001165063">
    <property type="component" value="Unassembled WGS sequence"/>
</dbReference>
<dbReference type="GO" id="GO:0005774">
    <property type="term" value="C:vacuolar membrane"/>
    <property type="evidence" value="ECO:0007669"/>
    <property type="project" value="TreeGrafter"/>
</dbReference>